<accession>A0A1Z2SCU9</accession>
<feature type="chain" id="PRO_5011989249" description="Copper chaperone PCu(A)C" evidence="1">
    <location>
        <begin position="24"/>
        <end position="149"/>
    </location>
</feature>
<dbReference type="InterPro" id="IPR058248">
    <property type="entry name" value="Lxx211020-like"/>
</dbReference>
<dbReference type="SUPFAM" id="SSF110087">
    <property type="entry name" value="DR1885-like metal-binding protein"/>
    <property type="match status" value="1"/>
</dbReference>
<evidence type="ECO:0000313" key="2">
    <source>
        <dbReference type="EMBL" id="ASA55003.1"/>
    </source>
</evidence>
<dbReference type="AlphaFoldDB" id="A0A1Z2SCU9"/>
<reference evidence="2 3" key="1">
    <citation type="submission" date="2016-12" db="EMBL/GenBank/DDBJ databases">
        <authorList>
            <person name="Song W.-J."/>
            <person name="Kurnit D.M."/>
        </authorList>
    </citation>
    <scope>NUCLEOTIDE SEQUENCE [LARGE SCALE GENOMIC DNA]</scope>
    <source>
        <strain evidence="2 3">ATCC 43942</strain>
    </source>
</reference>
<dbReference type="PANTHER" id="PTHR36302:SF1">
    <property type="entry name" value="COPPER CHAPERONE PCU(A)C"/>
    <property type="match status" value="1"/>
</dbReference>
<evidence type="ECO:0000256" key="1">
    <source>
        <dbReference type="SAM" id="SignalP"/>
    </source>
</evidence>
<dbReference type="KEGG" id="vga:BSQ33_04175"/>
<sequence length="149" mass="16526">MNFSWCRMGLIVMLMSVASVGFAATSAENIEVGKAEIFMPQPNASATGSKMTIYNRSDKPLVIREVTGPRFKQIMLHGTTYKSGQREMYPVDQITVAAHQKQALTPNTSHIMLMGFTRPLQTGEFVSLILHTNQGLVRVIARVVPMSIR</sequence>
<dbReference type="InterPro" id="IPR036182">
    <property type="entry name" value="PCuAC_sf"/>
</dbReference>
<dbReference type="EMBL" id="CP018835">
    <property type="protein sequence ID" value="ASA55003.1"/>
    <property type="molecule type" value="Genomic_DNA"/>
</dbReference>
<evidence type="ECO:0008006" key="4">
    <source>
        <dbReference type="Google" id="ProtNLM"/>
    </source>
</evidence>
<organism evidence="2 3">
    <name type="scientific">Vibrio gazogenes</name>
    <dbReference type="NCBI Taxonomy" id="687"/>
    <lineage>
        <taxon>Bacteria</taxon>
        <taxon>Pseudomonadati</taxon>
        <taxon>Pseudomonadota</taxon>
        <taxon>Gammaproteobacteria</taxon>
        <taxon>Vibrionales</taxon>
        <taxon>Vibrionaceae</taxon>
        <taxon>Vibrio</taxon>
    </lineage>
</organism>
<evidence type="ECO:0000313" key="3">
    <source>
        <dbReference type="Proteomes" id="UP000196708"/>
    </source>
</evidence>
<name>A0A1Z2SCU9_VIBGA</name>
<protein>
    <recommendedName>
        <fullName evidence="4">Copper chaperone PCu(A)C</fullName>
    </recommendedName>
</protein>
<dbReference type="Pfam" id="PF04314">
    <property type="entry name" value="PCuAC"/>
    <property type="match status" value="1"/>
</dbReference>
<feature type="signal peptide" evidence="1">
    <location>
        <begin position="1"/>
        <end position="23"/>
    </location>
</feature>
<dbReference type="InterPro" id="IPR007410">
    <property type="entry name" value="LpqE-like"/>
</dbReference>
<dbReference type="Gene3D" id="2.60.40.1890">
    <property type="entry name" value="PCu(A)C copper chaperone"/>
    <property type="match status" value="1"/>
</dbReference>
<dbReference type="PANTHER" id="PTHR36302">
    <property type="entry name" value="BLR7088 PROTEIN"/>
    <property type="match status" value="1"/>
</dbReference>
<proteinExistence type="predicted"/>
<keyword evidence="1" id="KW-0732">Signal</keyword>
<dbReference type="RefSeq" id="WP_088133364.1">
    <property type="nucleotide sequence ID" value="NZ_CP018835.1"/>
</dbReference>
<gene>
    <name evidence="2" type="ORF">BSQ33_04175</name>
</gene>
<dbReference type="Proteomes" id="UP000196708">
    <property type="component" value="Chromosome 1"/>
</dbReference>